<dbReference type="AlphaFoldDB" id="A0A7M5UNF0"/>
<dbReference type="OrthoDB" id="547680at2759"/>
<comment type="similarity">
    <text evidence="2">Belongs to the fucolectin family.</text>
</comment>
<evidence type="ECO:0000256" key="3">
    <source>
        <dbReference type="ARBA" id="ARBA00011233"/>
    </source>
</evidence>
<dbReference type="InterPro" id="IPR051941">
    <property type="entry name" value="BG_Antigen-Binding_Lectin"/>
</dbReference>
<keyword evidence="11" id="KW-1185">Reference proteome</keyword>
<dbReference type="GeneID" id="136800938"/>
<dbReference type="PANTHER" id="PTHR45713:SF6">
    <property type="entry name" value="F5_8 TYPE C DOMAIN-CONTAINING PROTEIN"/>
    <property type="match status" value="1"/>
</dbReference>
<dbReference type="GO" id="GO:0001868">
    <property type="term" value="P:regulation of complement activation, lectin pathway"/>
    <property type="evidence" value="ECO:0007669"/>
    <property type="project" value="UniProtKB-ARBA"/>
</dbReference>
<evidence type="ECO:0000313" key="11">
    <source>
        <dbReference type="Proteomes" id="UP000594262"/>
    </source>
</evidence>
<keyword evidence="8" id="KW-0732">Signal</keyword>
<evidence type="ECO:0000256" key="8">
    <source>
        <dbReference type="SAM" id="SignalP"/>
    </source>
</evidence>
<keyword evidence="7" id="KW-1015">Disulfide bond</keyword>
<evidence type="ECO:0000313" key="10">
    <source>
        <dbReference type="EnsemblMetazoa" id="CLYHEMP012416.2"/>
    </source>
</evidence>
<dbReference type="SUPFAM" id="SSF49785">
    <property type="entry name" value="Galactose-binding domain-like"/>
    <property type="match status" value="3"/>
</dbReference>
<dbReference type="Proteomes" id="UP000594262">
    <property type="component" value="Unplaced"/>
</dbReference>
<reference evidence="10" key="1">
    <citation type="submission" date="2021-01" db="UniProtKB">
        <authorList>
            <consortium name="EnsemblMetazoa"/>
        </authorList>
    </citation>
    <scope>IDENTIFICATION</scope>
</reference>
<organism evidence="10 11">
    <name type="scientific">Clytia hemisphaerica</name>
    <dbReference type="NCBI Taxonomy" id="252671"/>
    <lineage>
        <taxon>Eukaryota</taxon>
        <taxon>Metazoa</taxon>
        <taxon>Cnidaria</taxon>
        <taxon>Hydrozoa</taxon>
        <taxon>Hydroidolina</taxon>
        <taxon>Leptothecata</taxon>
        <taxon>Obeliida</taxon>
        <taxon>Clytiidae</taxon>
        <taxon>Clytia</taxon>
    </lineage>
</organism>
<accession>A0A7M5UNF0</accession>
<keyword evidence="4" id="KW-0479">Metal-binding</keyword>
<dbReference type="EnsemblMetazoa" id="CLYHEMT012416.2">
    <property type="protein sequence ID" value="CLYHEMP012416.2"/>
    <property type="gene ID" value="CLYHEMG012416"/>
</dbReference>
<evidence type="ECO:0000256" key="4">
    <source>
        <dbReference type="ARBA" id="ARBA00022723"/>
    </source>
</evidence>
<protein>
    <recommendedName>
        <fullName evidence="9">Fucolectin tachylectin-4 pentraxin-1 domain-containing protein</fullName>
    </recommendedName>
</protein>
<dbReference type="GO" id="GO:0042806">
    <property type="term" value="F:fucose binding"/>
    <property type="evidence" value="ECO:0007669"/>
    <property type="project" value="UniProtKB-ARBA"/>
</dbReference>
<evidence type="ECO:0000256" key="1">
    <source>
        <dbReference type="ARBA" id="ARBA00002219"/>
    </source>
</evidence>
<feature type="domain" description="Fucolectin tachylectin-4 pentraxin-1" evidence="9">
    <location>
        <begin position="733"/>
        <end position="887"/>
    </location>
</feature>
<dbReference type="PANTHER" id="PTHR45713">
    <property type="entry name" value="FTP DOMAIN-CONTAINING PROTEIN"/>
    <property type="match status" value="1"/>
</dbReference>
<dbReference type="InterPro" id="IPR006585">
    <property type="entry name" value="FTP1"/>
</dbReference>
<dbReference type="EnsemblMetazoa" id="CLYHEMT012416.1">
    <property type="protein sequence ID" value="CLYHEMP012416.1"/>
    <property type="gene ID" value="CLYHEMG012416"/>
</dbReference>
<evidence type="ECO:0000256" key="2">
    <source>
        <dbReference type="ARBA" id="ARBA00010147"/>
    </source>
</evidence>
<evidence type="ECO:0000256" key="5">
    <source>
        <dbReference type="ARBA" id="ARBA00022734"/>
    </source>
</evidence>
<dbReference type="GO" id="GO:0046872">
    <property type="term" value="F:metal ion binding"/>
    <property type="evidence" value="ECO:0007669"/>
    <property type="project" value="UniProtKB-KW"/>
</dbReference>
<keyword evidence="5" id="KW-0430">Lectin</keyword>
<feature type="domain" description="Fucolectin tachylectin-4 pentraxin-1" evidence="9">
    <location>
        <begin position="562"/>
        <end position="729"/>
    </location>
</feature>
<evidence type="ECO:0000256" key="6">
    <source>
        <dbReference type="ARBA" id="ARBA00022837"/>
    </source>
</evidence>
<feature type="signal peptide" evidence="8">
    <location>
        <begin position="1"/>
        <end position="21"/>
    </location>
</feature>
<dbReference type="Gene3D" id="2.60.120.260">
    <property type="entry name" value="Galactose-binding domain-like"/>
    <property type="match status" value="3"/>
</dbReference>
<keyword evidence="6" id="KW-0106">Calcium</keyword>
<dbReference type="RefSeq" id="XP_066913683.1">
    <property type="nucleotide sequence ID" value="XM_067057582.1"/>
</dbReference>
<dbReference type="InterPro" id="IPR008979">
    <property type="entry name" value="Galactose-bd-like_sf"/>
</dbReference>
<evidence type="ECO:0000259" key="9">
    <source>
        <dbReference type="SMART" id="SM00607"/>
    </source>
</evidence>
<feature type="chain" id="PRO_5036401233" description="Fucolectin tachylectin-4 pentraxin-1 domain-containing protein" evidence="8">
    <location>
        <begin position="22"/>
        <end position="944"/>
    </location>
</feature>
<sequence>MANKLFFIILLCAVNLMEVWCISGRITSNSKYCVPQPYKPGGGIRTVQEVKAPKAILKTTGFLGVIAKGATQTGNAGKVSTKVTTHFAKFGKLFKTASKMAPWLAAVSGALGFLGSSPTPQQAVDATNKALKEFAEEVNKRMIEMKGYVDDSILKSESVWVKKQYEVLFEGWANCMIYYYKDESAVNECQRTAFMDIRKNRAHFMLFKGKNPSRQELKRLEFQFEAIREYSFLTLLVLRSLIDSFKAEKGKTDDFVFFMKQGMIIPEELADYAKFVNSEILDFYDSQTKSICRRTLTCSKMKSMQKTNFFGQKLHPYNRNMECKCKMIPDAASHEWCKYRLDVSVSSSERWGQHWTDSSNMEKKGERELFALSDRFWRQTSSVVRKYWQETVMVQVPKWEEFAIQAEKEYQLHRGGNLALKRPTYHSSAYNQWNQPKSSFAVDGNYNQCLPRDHLISQTGYGSHESWRVILDGIYEIKSVILYNVVDNWTSDDLSNVNIYVDDIGDKRSFCAKTGNMKHVYIKEYKCAVGAIGNVVLLLKPSSGRVSLCEVVVYGAKVKRNGPNLALSQPTLQSTTIGQHSSSRAVDGQKSKCSLSENTCSKTDIPSSGKRNWWEVVLDSRYHIDSVIIYGCGSTLANIVIFAIDEYANTNDEMGNRRRSIFEGRSHQKVSVCKFVTKINETAKVHNFKCDHPAYGNILRIAKNIMSDRNEEVLQLCEVEVYGHQFKIQRGEMENIAYRGQAAESNDHYSYTKVHTAGRAVNGNHMNCRLPQNTLTRIVDRYTAWWQVRLPSLSKVESVIIYNRIDCCTEELSNAIIYVTEIENEYYDRKMDFRFNVTGNMTDVNAREFTSQYSMFGHIVKIEKEKSNEPLTLCEVEVYGKKVTKSEIRTIRAKEACEIPKKKIEQLKKEGKPIPQHLKFRMEFSCGRGGMFGGFGLPFGGFGF</sequence>
<comment type="function">
    <text evidence="1">Acts as a defensive agent. Recognizes blood group fucosylated oligosaccharides including A, B, H and Lewis B-type antigens. Does not recognize Lewis A antigen and has low affinity for monovalent haptens.</text>
</comment>
<dbReference type="SMART" id="SM00607">
    <property type="entry name" value="FTP"/>
    <property type="match status" value="2"/>
</dbReference>
<comment type="subunit">
    <text evidence="3">Homotrimer.</text>
</comment>
<evidence type="ECO:0000256" key="7">
    <source>
        <dbReference type="ARBA" id="ARBA00023157"/>
    </source>
</evidence>
<proteinExistence type="inferred from homology"/>
<dbReference type="GO" id="GO:0010185">
    <property type="term" value="P:regulation of cellular defense response"/>
    <property type="evidence" value="ECO:0007669"/>
    <property type="project" value="UniProtKB-ARBA"/>
</dbReference>
<name>A0A7M5UNF0_9CNID</name>